<feature type="transmembrane region" description="Helical" evidence="6">
    <location>
        <begin position="58"/>
        <end position="77"/>
    </location>
</feature>
<dbReference type="RefSeq" id="WP_161762198.1">
    <property type="nucleotide sequence ID" value="NZ_JAAATX020000006.1"/>
</dbReference>
<protein>
    <submittedName>
        <fullName evidence="7">CidA/LrgA family protein</fullName>
    </submittedName>
</protein>
<accession>A0ABS6J3H6</accession>
<keyword evidence="5 6" id="KW-0472">Membrane</keyword>
<organism evidence="7 8">
    <name type="scientific">Paragemmobacter amnigenus</name>
    <dbReference type="NCBI Taxonomy" id="2852097"/>
    <lineage>
        <taxon>Bacteria</taxon>
        <taxon>Pseudomonadati</taxon>
        <taxon>Pseudomonadota</taxon>
        <taxon>Alphaproteobacteria</taxon>
        <taxon>Rhodobacterales</taxon>
        <taxon>Paracoccaceae</taxon>
        <taxon>Paragemmobacter</taxon>
    </lineage>
</organism>
<dbReference type="PANTHER" id="PTHR33931">
    <property type="entry name" value="HOLIN-LIKE PROTEIN CIDA-RELATED"/>
    <property type="match status" value="1"/>
</dbReference>
<evidence type="ECO:0000256" key="6">
    <source>
        <dbReference type="SAM" id="Phobius"/>
    </source>
</evidence>
<gene>
    <name evidence="7" type="ORF">GU927_009380</name>
</gene>
<evidence type="ECO:0000313" key="8">
    <source>
        <dbReference type="Proteomes" id="UP000731907"/>
    </source>
</evidence>
<comment type="caution">
    <text evidence="7">The sequence shown here is derived from an EMBL/GenBank/DDBJ whole genome shotgun (WGS) entry which is preliminary data.</text>
</comment>
<keyword evidence="8" id="KW-1185">Reference proteome</keyword>
<evidence type="ECO:0000256" key="3">
    <source>
        <dbReference type="ARBA" id="ARBA00022692"/>
    </source>
</evidence>
<proteinExistence type="predicted"/>
<feature type="transmembrane region" description="Helical" evidence="6">
    <location>
        <begin position="89"/>
        <end position="113"/>
    </location>
</feature>
<dbReference type="InterPro" id="IPR005538">
    <property type="entry name" value="LrgA/CidA"/>
</dbReference>
<evidence type="ECO:0000256" key="5">
    <source>
        <dbReference type="ARBA" id="ARBA00023136"/>
    </source>
</evidence>
<comment type="subcellular location">
    <subcellularLocation>
        <location evidence="1">Cell membrane</location>
        <topology evidence="1">Multi-pass membrane protein</topology>
    </subcellularLocation>
</comment>
<dbReference type="Proteomes" id="UP000731907">
    <property type="component" value="Unassembled WGS sequence"/>
</dbReference>
<reference evidence="7 8" key="1">
    <citation type="submission" date="2021-06" db="EMBL/GenBank/DDBJ databases">
        <title>Rhodobacteraceae bacterium strain HSP-20.</title>
        <authorList>
            <person name="Chen W.-M."/>
        </authorList>
    </citation>
    <scope>NUCLEOTIDE SEQUENCE [LARGE SCALE GENOMIC DNA]</scope>
    <source>
        <strain evidence="7 8">HSP-20</strain>
    </source>
</reference>
<dbReference type="PANTHER" id="PTHR33931:SF2">
    <property type="entry name" value="HOLIN-LIKE PROTEIN CIDA"/>
    <property type="match status" value="1"/>
</dbReference>
<dbReference type="EMBL" id="JAAATX020000006">
    <property type="protein sequence ID" value="MBU9698062.1"/>
    <property type="molecule type" value="Genomic_DNA"/>
</dbReference>
<name>A0ABS6J3H6_9RHOB</name>
<evidence type="ECO:0000313" key="7">
    <source>
        <dbReference type="EMBL" id="MBU9698062.1"/>
    </source>
</evidence>
<evidence type="ECO:0000256" key="4">
    <source>
        <dbReference type="ARBA" id="ARBA00022989"/>
    </source>
</evidence>
<evidence type="ECO:0000256" key="1">
    <source>
        <dbReference type="ARBA" id="ARBA00004651"/>
    </source>
</evidence>
<dbReference type="Pfam" id="PF03788">
    <property type="entry name" value="LrgA"/>
    <property type="match status" value="1"/>
</dbReference>
<keyword evidence="3 6" id="KW-0812">Transmembrane</keyword>
<keyword evidence="2" id="KW-1003">Cell membrane</keyword>
<feature type="transmembrane region" description="Helical" evidence="6">
    <location>
        <begin position="29"/>
        <end position="46"/>
    </location>
</feature>
<keyword evidence="4 6" id="KW-1133">Transmembrane helix</keyword>
<evidence type="ECO:0000256" key="2">
    <source>
        <dbReference type="ARBA" id="ARBA00022475"/>
    </source>
</evidence>
<sequence length="118" mass="12162">MIGSLAVILGCQLLGEVVARGLGLPVPGPVLGMAAMVGVLWLRDRFRPPVLAGVEPAGRFLLAHLSLLFVPAGVGVVGNLDVLAAEWLALSVALVVSTVLTLVVSVVTFRVVARMVGE</sequence>